<protein>
    <recommendedName>
        <fullName evidence="5">SLA1 homology domain-containing protein</fullName>
    </recommendedName>
</protein>
<feature type="region of interest" description="Disordered" evidence="1">
    <location>
        <begin position="99"/>
        <end position="121"/>
    </location>
</feature>
<keyword evidence="4" id="KW-1185">Reference proteome</keyword>
<dbReference type="RefSeq" id="WP_338690528.1">
    <property type="nucleotide sequence ID" value="NZ_AP024702.1"/>
</dbReference>
<gene>
    <name evidence="3" type="ORF">HAHE_19140</name>
</gene>
<evidence type="ECO:0008006" key="5">
    <source>
        <dbReference type="Google" id="ProtNLM"/>
    </source>
</evidence>
<reference evidence="3 4" key="1">
    <citation type="submission" date="2021-06" db="EMBL/GenBank/DDBJ databases">
        <title>Complete genome of Haloferula helveola possessing various polysaccharide degrading enzymes.</title>
        <authorList>
            <person name="Takami H."/>
            <person name="Huang C."/>
            <person name="Hamasaki K."/>
        </authorList>
    </citation>
    <scope>NUCLEOTIDE SEQUENCE [LARGE SCALE GENOMIC DNA]</scope>
    <source>
        <strain evidence="3 4">CN-1</strain>
    </source>
</reference>
<sequence length="252" mass="28458">MKHFLSSFLVLLLGASFSMAEPRTFTNTEGQTVEAELVAVRDGAAVLQLANRSIAKVPLTSLSEADQTFVKEWWEKNKNKLDPMDFKLEIDKNTERIDRKVTKSGGGGGNKNKSPVTKKMQKDEISYSCELESYAQRDISDIAVNYTIYKRVSTRDKEGSETTTEEIEGETNIRLLEAKGSTTFETDTVPCEDSSQTGGNQPRTYKRETVIGLVVRLSVGGEQFLEESYPENFLDRLKEEEEREEERAEDED</sequence>
<feature type="signal peptide" evidence="2">
    <location>
        <begin position="1"/>
        <end position="20"/>
    </location>
</feature>
<evidence type="ECO:0000313" key="3">
    <source>
        <dbReference type="EMBL" id="BCX48006.1"/>
    </source>
</evidence>
<evidence type="ECO:0000256" key="1">
    <source>
        <dbReference type="SAM" id="MobiDB-lite"/>
    </source>
</evidence>
<organism evidence="3 4">
    <name type="scientific">Haloferula helveola</name>
    <dbReference type="NCBI Taxonomy" id="490095"/>
    <lineage>
        <taxon>Bacteria</taxon>
        <taxon>Pseudomonadati</taxon>
        <taxon>Verrucomicrobiota</taxon>
        <taxon>Verrucomicrobiia</taxon>
        <taxon>Verrucomicrobiales</taxon>
        <taxon>Verrucomicrobiaceae</taxon>
        <taxon>Haloferula</taxon>
    </lineage>
</organism>
<dbReference type="EMBL" id="AP024702">
    <property type="protein sequence ID" value="BCX48006.1"/>
    <property type="molecule type" value="Genomic_DNA"/>
</dbReference>
<accession>A0ABN6H340</accession>
<dbReference type="Proteomes" id="UP001374893">
    <property type="component" value="Chromosome"/>
</dbReference>
<evidence type="ECO:0000256" key="2">
    <source>
        <dbReference type="SAM" id="SignalP"/>
    </source>
</evidence>
<dbReference type="Gene3D" id="2.30.30.700">
    <property type="entry name" value="SLA1 homology domain 1"/>
    <property type="match status" value="1"/>
</dbReference>
<proteinExistence type="predicted"/>
<keyword evidence="2" id="KW-0732">Signal</keyword>
<feature type="chain" id="PRO_5046966421" description="SLA1 homology domain-containing protein" evidence="2">
    <location>
        <begin position="21"/>
        <end position="252"/>
    </location>
</feature>
<name>A0ABN6H340_9BACT</name>
<evidence type="ECO:0000313" key="4">
    <source>
        <dbReference type="Proteomes" id="UP001374893"/>
    </source>
</evidence>